<dbReference type="Pfam" id="PF23598">
    <property type="entry name" value="LRR_14"/>
    <property type="match status" value="1"/>
</dbReference>
<evidence type="ECO:0000256" key="7">
    <source>
        <dbReference type="ARBA" id="ARBA00022737"/>
    </source>
</evidence>
<keyword evidence="7" id="KW-0677">Repeat</keyword>
<dbReference type="EMBL" id="LNRQ01000009">
    <property type="protein sequence ID" value="KZM82672.1"/>
    <property type="molecule type" value="Genomic_DNA"/>
</dbReference>
<organism evidence="15">
    <name type="scientific">Daucus carota subsp. sativus</name>
    <name type="common">Carrot</name>
    <dbReference type="NCBI Taxonomy" id="79200"/>
    <lineage>
        <taxon>Eukaryota</taxon>
        <taxon>Viridiplantae</taxon>
        <taxon>Streptophyta</taxon>
        <taxon>Embryophyta</taxon>
        <taxon>Tracheophyta</taxon>
        <taxon>Spermatophyta</taxon>
        <taxon>Magnoliopsida</taxon>
        <taxon>eudicotyledons</taxon>
        <taxon>Gunneridae</taxon>
        <taxon>Pentapetalae</taxon>
        <taxon>asterids</taxon>
        <taxon>campanulids</taxon>
        <taxon>Apiales</taxon>
        <taxon>Apiaceae</taxon>
        <taxon>Apioideae</taxon>
        <taxon>Scandiceae</taxon>
        <taxon>Daucinae</taxon>
        <taxon>Daucus</taxon>
        <taxon>Daucus sect. Daucus</taxon>
    </lineage>
</organism>
<dbReference type="FunFam" id="3.80.10.10:FF:000383">
    <property type="entry name" value="Leucine-rich repeat receptor protein kinase EMS1"/>
    <property type="match status" value="1"/>
</dbReference>
<evidence type="ECO:0000256" key="3">
    <source>
        <dbReference type="ARBA" id="ARBA00022475"/>
    </source>
</evidence>
<proteinExistence type="inferred from homology"/>
<dbReference type="Gene3D" id="3.80.10.10">
    <property type="entry name" value="Ribonuclease Inhibitor"/>
    <property type="match status" value="5"/>
</dbReference>
<comment type="subcellular location">
    <subcellularLocation>
        <location evidence="1">Cell membrane</location>
        <topology evidence="1">Single-pass type I membrane protein</topology>
    </subcellularLocation>
</comment>
<name>A0A175YIJ4_DAUCS</name>
<keyword evidence="10" id="KW-0325">Glycoprotein</keyword>
<dbReference type="Pfam" id="PF08263">
    <property type="entry name" value="LRRNT_2"/>
    <property type="match status" value="1"/>
</dbReference>
<feature type="signal peptide" evidence="12">
    <location>
        <begin position="1"/>
        <end position="22"/>
    </location>
</feature>
<evidence type="ECO:0000259" key="14">
    <source>
        <dbReference type="Pfam" id="PF23598"/>
    </source>
</evidence>
<reference evidence="15" key="1">
    <citation type="journal article" date="2016" name="Nat. Genet.">
        <title>A high-quality carrot genome assembly provides new insights into carotenoid accumulation and asterid genome evolution.</title>
        <authorList>
            <person name="Iorizzo M."/>
            <person name="Ellison S."/>
            <person name="Senalik D."/>
            <person name="Zeng P."/>
            <person name="Satapoomin P."/>
            <person name="Huang J."/>
            <person name="Bowman M."/>
            <person name="Iovene M."/>
            <person name="Sanseverino W."/>
            <person name="Cavagnaro P."/>
            <person name="Yildiz M."/>
            <person name="Macko-Podgorni A."/>
            <person name="Moranska E."/>
            <person name="Grzebelus E."/>
            <person name="Grzebelus D."/>
            <person name="Ashrafi H."/>
            <person name="Zheng Z."/>
            <person name="Cheng S."/>
            <person name="Spooner D."/>
            <person name="Van Deynze A."/>
            <person name="Simon P."/>
        </authorList>
    </citation>
    <scope>NUCLEOTIDE SEQUENCE [LARGE SCALE GENOMIC DNA]</scope>
    <source>
        <tissue evidence="15">Leaf</tissue>
    </source>
</reference>
<dbReference type="AlphaFoldDB" id="A0A175YIJ4"/>
<keyword evidence="5 11" id="KW-0812">Transmembrane</keyword>
<dbReference type="FunFam" id="3.80.10.10:FF:000095">
    <property type="entry name" value="LRR receptor-like serine/threonine-protein kinase GSO1"/>
    <property type="match status" value="1"/>
</dbReference>
<evidence type="ECO:0000256" key="2">
    <source>
        <dbReference type="ARBA" id="ARBA00009592"/>
    </source>
</evidence>
<evidence type="ECO:0000256" key="1">
    <source>
        <dbReference type="ARBA" id="ARBA00004251"/>
    </source>
</evidence>
<dbReference type="SMART" id="SM00369">
    <property type="entry name" value="LRR_TYP"/>
    <property type="match status" value="8"/>
</dbReference>
<dbReference type="PANTHER" id="PTHR48063">
    <property type="entry name" value="LRR RECEPTOR-LIKE KINASE"/>
    <property type="match status" value="1"/>
</dbReference>
<evidence type="ECO:0000313" key="15">
    <source>
        <dbReference type="EMBL" id="KZM82672.1"/>
    </source>
</evidence>
<keyword evidence="6 12" id="KW-0732">Signal</keyword>
<sequence>MTFLVLVYALLAALSSLQFGRGGTVEDYPNTSCSESEKLALLHLKQSLIDDFNYLSSWIGDDCCTWQGIGCNNRTGHVTRLDLRNGMLRADHLYPSLLDLKYLTYLDLSNNSFHEMKIPQFLGSFKDLTYLNLSYCKIEGFVPHHLGNLSKLLYLDLSHNTYYHGNGGDYYYYYDLPSLLHIDSMRWLSGLSMLKHLDLSNVNLSGTSDWFSSINMLPNSILVLNLLSCHLSNNIPRHLPFINLTSLISLDLEENSLNSPFPLWVLNNSGLAHLSLERNHFHGSIPDSLGTLTSLVEIDLSENGFNGSIPESIGSLLSLSSLDLSSHEFQGRLPESMGRLSPLTHLLLGGNKFTGFVPHFISNLTNLTHLDMSSNELNGSIPHEIGNLTELTDLSMSLNELRGDLTEEVCQLSKLEILDVGYNQMRGSIPECIGQLSNLMELDLSSNSWEGFVTEHHFVNLTKLFFLSISSKSNLALNVGINWVPPFQLQYIYLESLKVGPKFPHWLSTQRQIDDIIMINTSISDTIPTDWFASLLSQADLVYLSDNDINVEQLSSISAVPNGMIALALSNTRLSGGFPLFLCNITSLQILVLSNNYFTGELPQCLANLTELQGLDVMNNSFSGNIHASLGSLRNLTYLNLHDNKFQGKLPLSFRNLTKLVILDVGKNNLCDVLPPWTVEQLPSLRIFILRNNKFYGRVPTGNHLQTLYDASINAGNNQLCGPPILKPCVGDTESPNVPDDDEGNSDLDEEHVWFYAGIGPGLLNEKALADGIAHAQQTFIKSADKYFKWLLGSVSRGQGCMKGFSFIVIALGVGAAVFSPNLDSFDWKDRAQWIQNVPNGLQTLALSNTRLSGGFPLFLCNITSLRTLVLSNNYFTGELPQCLANLTQLRDLDVMNNNFSDGGAAASNTDYVVCCLFGSKRMKQRKVNYKVHNSFKETTFDQNEKALADGIDMLSKHSSRVQISISRGYRKVSRGHGCMKGFAFIVIALGVGAAVFPPILDSFHWSSSCISSFQM</sequence>
<protein>
    <submittedName>
        <fullName evidence="15">Uncharacterized protein</fullName>
    </submittedName>
</protein>
<dbReference type="PANTHER" id="PTHR48063:SF106">
    <property type="entry name" value="LEUCINE-RICH REPEAT DOMAIN, L DOMAIN-LIKE PROTEIN-RELATED"/>
    <property type="match status" value="1"/>
</dbReference>
<evidence type="ECO:0000256" key="9">
    <source>
        <dbReference type="ARBA" id="ARBA00023136"/>
    </source>
</evidence>
<feature type="domain" description="Leucine-rich repeat-containing N-terminal plant-type" evidence="13">
    <location>
        <begin position="35"/>
        <end position="72"/>
    </location>
</feature>
<evidence type="ECO:0000256" key="5">
    <source>
        <dbReference type="ARBA" id="ARBA00022692"/>
    </source>
</evidence>
<dbReference type="SUPFAM" id="SSF52058">
    <property type="entry name" value="L domain-like"/>
    <property type="match status" value="3"/>
</dbReference>
<dbReference type="InterPro" id="IPR003591">
    <property type="entry name" value="Leu-rich_rpt_typical-subtyp"/>
</dbReference>
<dbReference type="Pfam" id="PF00560">
    <property type="entry name" value="LRR_1"/>
    <property type="match status" value="3"/>
</dbReference>
<evidence type="ECO:0000256" key="6">
    <source>
        <dbReference type="ARBA" id="ARBA00022729"/>
    </source>
</evidence>
<evidence type="ECO:0000256" key="8">
    <source>
        <dbReference type="ARBA" id="ARBA00022989"/>
    </source>
</evidence>
<evidence type="ECO:0000256" key="4">
    <source>
        <dbReference type="ARBA" id="ARBA00022614"/>
    </source>
</evidence>
<evidence type="ECO:0000256" key="12">
    <source>
        <dbReference type="SAM" id="SignalP"/>
    </source>
</evidence>
<keyword evidence="9 11" id="KW-0472">Membrane</keyword>
<feature type="domain" description="Disease resistance R13L4/SHOC-2-like LRR" evidence="14">
    <location>
        <begin position="289"/>
        <end position="419"/>
    </location>
</feature>
<dbReference type="InterPro" id="IPR001611">
    <property type="entry name" value="Leu-rich_rpt"/>
</dbReference>
<dbReference type="GO" id="GO:0006952">
    <property type="term" value="P:defense response"/>
    <property type="evidence" value="ECO:0007669"/>
    <property type="project" value="UniProtKB-ARBA"/>
</dbReference>
<keyword evidence="8 11" id="KW-1133">Transmembrane helix</keyword>
<dbReference type="InterPro" id="IPR013210">
    <property type="entry name" value="LRR_N_plant-typ"/>
</dbReference>
<dbReference type="InterPro" id="IPR032675">
    <property type="entry name" value="LRR_dom_sf"/>
</dbReference>
<dbReference type="Pfam" id="PF13855">
    <property type="entry name" value="LRR_8"/>
    <property type="match status" value="1"/>
</dbReference>
<comment type="caution">
    <text evidence="15">The sequence shown here is derived from an EMBL/GenBank/DDBJ whole genome shotgun (WGS) entry which is preliminary data.</text>
</comment>
<dbReference type="Gramene" id="KZM82672">
    <property type="protein sequence ID" value="KZM82672"/>
    <property type="gene ID" value="DCAR_030241"/>
</dbReference>
<feature type="transmembrane region" description="Helical" evidence="11">
    <location>
        <begin position="804"/>
        <end position="823"/>
    </location>
</feature>
<dbReference type="OMA" id="IRMASCK"/>
<comment type="similarity">
    <text evidence="2">Belongs to the RLP family.</text>
</comment>
<evidence type="ECO:0000256" key="11">
    <source>
        <dbReference type="SAM" id="Phobius"/>
    </source>
</evidence>
<dbReference type="GO" id="GO:0051707">
    <property type="term" value="P:response to other organism"/>
    <property type="evidence" value="ECO:0007669"/>
    <property type="project" value="UniProtKB-ARBA"/>
</dbReference>
<gene>
    <name evidence="15" type="ORF">DCAR_030241</name>
</gene>
<feature type="chain" id="PRO_5008044594" evidence="12">
    <location>
        <begin position="23"/>
        <end position="1016"/>
    </location>
</feature>
<feature type="transmembrane region" description="Helical" evidence="11">
    <location>
        <begin position="978"/>
        <end position="997"/>
    </location>
</feature>
<keyword evidence="4" id="KW-0433">Leucine-rich repeat</keyword>
<dbReference type="InterPro" id="IPR055414">
    <property type="entry name" value="LRR_R13L4/SHOC2-like"/>
</dbReference>
<dbReference type="InterPro" id="IPR046956">
    <property type="entry name" value="RLP23-like"/>
</dbReference>
<dbReference type="GO" id="GO:0005886">
    <property type="term" value="C:plasma membrane"/>
    <property type="evidence" value="ECO:0007669"/>
    <property type="project" value="UniProtKB-SubCell"/>
</dbReference>
<evidence type="ECO:0000259" key="13">
    <source>
        <dbReference type="Pfam" id="PF08263"/>
    </source>
</evidence>
<accession>A0A175YIJ4</accession>
<keyword evidence="3" id="KW-1003">Cell membrane</keyword>
<evidence type="ECO:0000256" key="10">
    <source>
        <dbReference type="ARBA" id="ARBA00023180"/>
    </source>
</evidence>